<evidence type="ECO:0000256" key="4">
    <source>
        <dbReference type="ARBA" id="ARBA00022475"/>
    </source>
</evidence>
<comment type="similarity">
    <text evidence="2">Belongs to the EamA transporter family.</text>
</comment>
<dbReference type="GO" id="GO:0005886">
    <property type="term" value="C:plasma membrane"/>
    <property type="evidence" value="ECO:0007669"/>
    <property type="project" value="UniProtKB-SubCell"/>
</dbReference>
<dbReference type="Pfam" id="PF00892">
    <property type="entry name" value="EamA"/>
    <property type="match status" value="2"/>
</dbReference>
<dbReference type="RefSeq" id="WP_115931980.1">
    <property type="nucleotide sequence ID" value="NZ_QREH01000001.1"/>
</dbReference>
<dbReference type="PANTHER" id="PTHR22911">
    <property type="entry name" value="ACYL-MALONYL CONDENSING ENZYME-RELATED"/>
    <property type="match status" value="1"/>
</dbReference>
<evidence type="ECO:0000256" key="7">
    <source>
        <dbReference type="ARBA" id="ARBA00023136"/>
    </source>
</evidence>
<dbReference type="EMBL" id="QREH01000001">
    <property type="protein sequence ID" value="REE03953.1"/>
    <property type="molecule type" value="Genomic_DNA"/>
</dbReference>
<keyword evidence="6 8" id="KW-1133">Transmembrane helix</keyword>
<feature type="transmembrane region" description="Helical" evidence="8">
    <location>
        <begin position="256"/>
        <end position="276"/>
    </location>
</feature>
<name>A0A3D9LFN7_9MICC</name>
<accession>A0A3D9LFN7</accession>
<gene>
    <name evidence="10" type="ORF">C8E99_1777</name>
</gene>
<keyword evidence="3" id="KW-0813">Transport</keyword>
<evidence type="ECO:0000256" key="6">
    <source>
        <dbReference type="ARBA" id="ARBA00022989"/>
    </source>
</evidence>
<evidence type="ECO:0000256" key="2">
    <source>
        <dbReference type="ARBA" id="ARBA00007362"/>
    </source>
</evidence>
<proteinExistence type="inferred from homology"/>
<feature type="transmembrane region" description="Helical" evidence="8">
    <location>
        <begin position="20"/>
        <end position="37"/>
    </location>
</feature>
<keyword evidence="7 8" id="KW-0472">Membrane</keyword>
<dbReference type="SUPFAM" id="SSF103481">
    <property type="entry name" value="Multidrug resistance efflux transporter EmrE"/>
    <property type="match status" value="2"/>
</dbReference>
<dbReference type="OrthoDB" id="369870at2"/>
<feature type="transmembrane region" description="Helical" evidence="8">
    <location>
        <begin position="223"/>
        <end position="244"/>
    </location>
</feature>
<dbReference type="InterPro" id="IPR037185">
    <property type="entry name" value="EmrE-like"/>
</dbReference>
<feature type="transmembrane region" description="Helical" evidence="8">
    <location>
        <begin position="189"/>
        <end position="211"/>
    </location>
</feature>
<feature type="transmembrane region" description="Helical" evidence="8">
    <location>
        <begin position="282"/>
        <end position="303"/>
    </location>
</feature>
<feature type="transmembrane region" description="Helical" evidence="8">
    <location>
        <begin position="113"/>
        <end position="131"/>
    </location>
</feature>
<keyword evidence="11" id="KW-1185">Reference proteome</keyword>
<keyword evidence="4" id="KW-1003">Cell membrane</keyword>
<dbReference type="InterPro" id="IPR000620">
    <property type="entry name" value="EamA_dom"/>
</dbReference>
<evidence type="ECO:0000313" key="11">
    <source>
        <dbReference type="Proteomes" id="UP000256727"/>
    </source>
</evidence>
<comment type="subcellular location">
    <subcellularLocation>
        <location evidence="1">Cell membrane</location>
        <topology evidence="1">Multi-pass membrane protein</topology>
    </subcellularLocation>
</comment>
<evidence type="ECO:0000256" key="1">
    <source>
        <dbReference type="ARBA" id="ARBA00004651"/>
    </source>
</evidence>
<feature type="domain" description="EamA" evidence="9">
    <location>
        <begin position="163"/>
        <end position="296"/>
    </location>
</feature>
<protein>
    <submittedName>
        <fullName evidence="10">Chloramphenicol-sensitive protein RarD</fullName>
    </submittedName>
</protein>
<organism evidence="10 11">
    <name type="scientific">Citricoccus muralis</name>
    <dbReference type="NCBI Taxonomy" id="169134"/>
    <lineage>
        <taxon>Bacteria</taxon>
        <taxon>Bacillati</taxon>
        <taxon>Actinomycetota</taxon>
        <taxon>Actinomycetes</taxon>
        <taxon>Micrococcales</taxon>
        <taxon>Micrococcaceae</taxon>
        <taxon>Citricoccus</taxon>
    </lineage>
</organism>
<dbReference type="InterPro" id="IPR004626">
    <property type="entry name" value="RarD"/>
</dbReference>
<feature type="domain" description="EamA" evidence="9">
    <location>
        <begin position="19"/>
        <end position="154"/>
    </location>
</feature>
<dbReference type="NCBIfam" id="TIGR00688">
    <property type="entry name" value="rarD"/>
    <property type="match status" value="1"/>
</dbReference>
<dbReference type="AlphaFoldDB" id="A0A3D9LFN7"/>
<reference evidence="10 11" key="1">
    <citation type="submission" date="2018-07" db="EMBL/GenBank/DDBJ databases">
        <title>Sequencing the genomes of 1000 actinobacteria strains.</title>
        <authorList>
            <person name="Klenk H.-P."/>
        </authorList>
    </citation>
    <scope>NUCLEOTIDE SEQUENCE [LARGE SCALE GENOMIC DNA]</scope>
    <source>
        <strain evidence="10 11">DSM 14442</strain>
    </source>
</reference>
<feature type="transmembrane region" description="Helical" evidence="8">
    <location>
        <begin position="138"/>
        <end position="155"/>
    </location>
</feature>
<evidence type="ECO:0000256" key="5">
    <source>
        <dbReference type="ARBA" id="ARBA00022692"/>
    </source>
</evidence>
<keyword evidence="5 8" id="KW-0812">Transmembrane</keyword>
<feature type="transmembrane region" description="Helical" evidence="8">
    <location>
        <begin position="161"/>
        <end position="177"/>
    </location>
</feature>
<evidence type="ECO:0000256" key="3">
    <source>
        <dbReference type="ARBA" id="ARBA00022448"/>
    </source>
</evidence>
<dbReference type="Proteomes" id="UP000256727">
    <property type="component" value="Unassembled WGS sequence"/>
</dbReference>
<evidence type="ECO:0000256" key="8">
    <source>
        <dbReference type="SAM" id="Phobius"/>
    </source>
</evidence>
<evidence type="ECO:0000259" key="9">
    <source>
        <dbReference type="Pfam" id="PF00892"/>
    </source>
</evidence>
<sequence length="313" mass="33275">MTASAPAAGRAPRPVTPAGLAYGAGAYTFWGGLPLYMAATAPASALEVVFARIAFTLVTCAVLLFALRRWRDVGRQLGSRRRLGGTALASVLITGNWAIYTYAVLSGQTLEAALGYFINPLVSVLAGVVLFGERLRRAQWVAVGLSVTAVLVMVIGHGAFPWLAILLALTFGGYGVVKSRLSTAVSPVASLGAETILLMPVSLAGMWWLAASDQMTMFSHGAGHFWILALSGVVTAVPLILFGAGASRLSLSLLGLLQYINPLIQFLIGLLLFQEAMSTGRWVGFILIWCALVVLMVDSLWAARRNPRLRRGS</sequence>
<feature type="transmembrane region" description="Helical" evidence="8">
    <location>
        <begin position="49"/>
        <end position="67"/>
    </location>
</feature>
<evidence type="ECO:0000313" key="10">
    <source>
        <dbReference type="EMBL" id="REE03953.1"/>
    </source>
</evidence>
<comment type="caution">
    <text evidence="10">The sequence shown here is derived from an EMBL/GenBank/DDBJ whole genome shotgun (WGS) entry which is preliminary data.</text>
</comment>
<dbReference type="PANTHER" id="PTHR22911:SF137">
    <property type="entry name" value="SOLUTE CARRIER FAMILY 35 MEMBER G2-RELATED"/>
    <property type="match status" value="1"/>
</dbReference>
<feature type="transmembrane region" description="Helical" evidence="8">
    <location>
        <begin position="87"/>
        <end position="107"/>
    </location>
</feature>